<dbReference type="GO" id="GO:0003677">
    <property type="term" value="F:DNA binding"/>
    <property type="evidence" value="ECO:0007669"/>
    <property type="project" value="UniProtKB-KW"/>
</dbReference>
<dbReference type="InterPro" id="IPR044946">
    <property type="entry name" value="Restrct_endonuc_typeI_TRD_sf"/>
</dbReference>
<proteinExistence type="inferred from homology"/>
<accession>A0A521CE03</accession>
<dbReference type="InterPro" id="IPR052021">
    <property type="entry name" value="Type-I_RS_S_subunit"/>
</dbReference>
<dbReference type="Gene3D" id="3.90.220.20">
    <property type="entry name" value="DNA methylase specificity domains"/>
    <property type="match status" value="1"/>
</dbReference>
<dbReference type="AlphaFoldDB" id="A0A521CE03"/>
<gene>
    <name evidence="5" type="ORF">SAMN06265219_10575</name>
</gene>
<evidence type="ECO:0000313" key="6">
    <source>
        <dbReference type="Proteomes" id="UP000317557"/>
    </source>
</evidence>
<evidence type="ECO:0000256" key="2">
    <source>
        <dbReference type="ARBA" id="ARBA00022747"/>
    </source>
</evidence>
<keyword evidence="2" id="KW-0680">Restriction system</keyword>
<dbReference type="OrthoDB" id="1002506at2"/>
<evidence type="ECO:0000313" key="5">
    <source>
        <dbReference type="EMBL" id="SMO57669.1"/>
    </source>
</evidence>
<evidence type="ECO:0000259" key="4">
    <source>
        <dbReference type="Pfam" id="PF01420"/>
    </source>
</evidence>
<dbReference type="PANTHER" id="PTHR30408:SF12">
    <property type="entry name" value="TYPE I RESTRICTION ENZYME MJAVIII SPECIFICITY SUBUNIT"/>
    <property type="match status" value="1"/>
</dbReference>
<feature type="domain" description="Type I restriction modification DNA specificity" evidence="4">
    <location>
        <begin position="1"/>
        <end position="157"/>
    </location>
</feature>
<dbReference type="EMBL" id="FXTP01000005">
    <property type="protein sequence ID" value="SMO57669.1"/>
    <property type="molecule type" value="Genomic_DNA"/>
</dbReference>
<comment type="similarity">
    <text evidence="1">Belongs to the type-I restriction system S methylase family.</text>
</comment>
<dbReference type="Proteomes" id="UP000317557">
    <property type="component" value="Unassembled WGS sequence"/>
</dbReference>
<dbReference type="CDD" id="cd16961">
    <property type="entry name" value="RMtype1_S_TRD-CR_like"/>
    <property type="match status" value="1"/>
</dbReference>
<dbReference type="PANTHER" id="PTHR30408">
    <property type="entry name" value="TYPE-1 RESTRICTION ENZYME ECOKI SPECIFICITY PROTEIN"/>
    <property type="match status" value="1"/>
</dbReference>
<reference evidence="5 6" key="1">
    <citation type="submission" date="2017-05" db="EMBL/GenBank/DDBJ databases">
        <authorList>
            <person name="Varghese N."/>
            <person name="Submissions S."/>
        </authorList>
    </citation>
    <scope>NUCLEOTIDE SEQUENCE [LARGE SCALE GENOMIC DNA]</scope>
    <source>
        <strain evidence="5 6">DSM 21985</strain>
    </source>
</reference>
<dbReference type="Pfam" id="PF01420">
    <property type="entry name" value="Methylase_S"/>
    <property type="match status" value="1"/>
</dbReference>
<dbReference type="RefSeq" id="WP_142453904.1">
    <property type="nucleotide sequence ID" value="NZ_FXTP01000005.1"/>
</dbReference>
<dbReference type="InterPro" id="IPR000055">
    <property type="entry name" value="Restrct_endonuc_typeI_TRD"/>
</dbReference>
<dbReference type="GO" id="GO:0009307">
    <property type="term" value="P:DNA restriction-modification system"/>
    <property type="evidence" value="ECO:0007669"/>
    <property type="project" value="UniProtKB-KW"/>
</dbReference>
<protein>
    <submittedName>
        <fullName evidence="5">Type I restriction modification DNA specificity domain-containing protein</fullName>
    </submittedName>
</protein>
<name>A0A521CE03_9BACT</name>
<sequence>MKLKEIAEISSGYSFRSKIKHDPAGETKVIQMSDMDKYEGILVDKLQRLSNFDPRSSRYFLEAGDVIMISKGYNIDAFVIPKGLGRVVTVNSFLVMKPNQNKIYPDYLAWFLNSKRTQYFFRQMAAGTDIPNLSIKALESLDVYLPSMNDQYLISDIERLKKREVYLHQKITDKKEQLVDELLQKKFDKLKSK</sequence>
<organism evidence="5 6">
    <name type="scientific">Gracilimonas mengyeensis</name>
    <dbReference type="NCBI Taxonomy" id="1302730"/>
    <lineage>
        <taxon>Bacteria</taxon>
        <taxon>Pseudomonadati</taxon>
        <taxon>Balneolota</taxon>
        <taxon>Balneolia</taxon>
        <taxon>Balneolales</taxon>
        <taxon>Balneolaceae</taxon>
        <taxon>Gracilimonas</taxon>
    </lineage>
</organism>
<evidence type="ECO:0000256" key="1">
    <source>
        <dbReference type="ARBA" id="ARBA00010923"/>
    </source>
</evidence>
<keyword evidence="3" id="KW-0238">DNA-binding</keyword>
<evidence type="ECO:0000256" key="3">
    <source>
        <dbReference type="ARBA" id="ARBA00023125"/>
    </source>
</evidence>
<dbReference type="SUPFAM" id="SSF116734">
    <property type="entry name" value="DNA methylase specificity domain"/>
    <property type="match status" value="1"/>
</dbReference>
<keyword evidence="6" id="KW-1185">Reference proteome</keyword>